<sequence length="108" mass="11695">MIIGTQEWSKPENPTESNETSLTQEPDSLHPSQENAEEVSAQPNTPERKIAVSISNTDNYGRLIMLALAVAESIFPGSEDILLTHRLEQGDLADYSLQVEVEGAGGEG</sequence>
<accession>A0ABR4BGJ5</accession>
<name>A0ABR4BGJ5_9LECA</name>
<keyword evidence="3" id="KW-1185">Reference proteome</keyword>
<feature type="compositionally biased region" description="Polar residues" evidence="1">
    <location>
        <begin position="1"/>
        <end position="34"/>
    </location>
</feature>
<comment type="caution">
    <text evidence="2">The sequence shown here is derived from an EMBL/GenBank/DDBJ whole genome shotgun (WGS) entry which is preliminary data.</text>
</comment>
<organism evidence="2 3">
    <name type="scientific">Lepraria finkii</name>
    <dbReference type="NCBI Taxonomy" id="1340010"/>
    <lineage>
        <taxon>Eukaryota</taxon>
        <taxon>Fungi</taxon>
        <taxon>Dikarya</taxon>
        <taxon>Ascomycota</taxon>
        <taxon>Pezizomycotina</taxon>
        <taxon>Lecanoromycetes</taxon>
        <taxon>OSLEUM clade</taxon>
        <taxon>Lecanoromycetidae</taxon>
        <taxon>Lecanorales</taxon>
        <taxon>Lecanorineae</taxon>
        <taxon>Stereocaulaceae</taxon>
        <taxon>Lepraria</taxon>
    </lineage>
</organism>
<dbReference type="Proteomes" id="UP001590951">
    <property type="component" value="Unassembled WGS sequence"/>
</dbReference>
<proteinExistence type="predicted"/>
<dbReference type="EMBL" id="JBHFEH010000009">
    <property type="protein sequence ID" value="KAL2056151.1"/>
    <property type="molecule type" value="Genomic_DNA"/>
</dbReference>
<evidence type="ECO:0000313" key="2">
    <source>
        <dbReference type="EMBL" id="KAL2056151.1"/>
    </source>
</evidence>
<evidence type="ECO:0000313" key="3">
    <source>
        <dbReference type="Proteomes" id="UP001590951"/>
    </source>
</evidence>
<gene>
    <name evidence="2" type="ORF">ABVK25_003794</name>
</gene>
<feature type="region of interest" description="Disordered" evidence="1">
    <location>
        <begin position="1"/>
        <end position="49"/>
    </location>
</feature>
<reference evidence="2 3" key="1">
    <citation type="submission" date="2024-09" db="EMBL/GenBank/DDBJ databases">
        <title>Rethinking Asexuality: The Enigmatic Case of Functional Sexual Genes in Lepraria (Stereocaulaceae).</title>
        <authorList>
            <person name="Doellman M."/>
            <person name="Sun Y."/>
            <person name="Barcenas-Pena A."/>
            <person name="Lumbsch H.T."/>
            <person name="Grewe F."/>
        </authorList>
    </citation>
    <scope>NUCLEOTIDE SEQUENCE [LARGE SCALE GENOMIC DNA]</scope>
    <source>
        <strain evidence="2 3">Grewe 0041</strain>
    </source>
</reference>
<protein>
    <submittedName>
        <fullName evidence="2">Uncharacterized protein</fullName>
    </submittedName>
</protein>
<evidence type="ECO:0000256" key="1">
    <source>
        <dbReference type="SAM" id="MobiDB-lite"/>
    </source>
</evidence>